<sequence length="889" mass="101007">MTEKSVTTPPPAAQKKNMSSATTDQLDQNSSKESRFLHKRQKPDDGITFWESEITDLDKPHDDALVIRIDVGNYELSCIMVDTGSSVDVLFYDAFKRTGHLDSKLQGRKTPLTGFAGDTTFSIGTIQLPTIARGVRQLTNFLVVDKKAPFNAILGRPWLHVMKAVPSTYHQCIKFPSYKGIAVVYGSQRSSRKCYMGSYEDIKKADPVVLMIEDELAEMKTVRSLDPSQRGTRKSLITQVCIDESDPKRCVGIGHDLDLTVREDLITFLKENKDSFAWSSANLQGISLEKNGKWRVCIDFRDLNKACPKDSFPLPHIDRLVEATVEHEKLSFMDAFYGYNQILMRRDGQEKTAFITDRGTYYYKVMPFGLKNAGTTYQRLVNRMFVDQLGKTIEVYIDDMLVKSAHEKDHVPQLRECFKILIKFEMKLNPEKCSFEVQSREFLEYLVTERGIEANPKQIAAFIEMPSPKMAREVQRLTGRIPALNGFISRSANKCVPFYQPLRKGKEFDWNKDCEQAFKQLKAYLTEPPILAKPEKGEPLYLYTNRDKRCPAMEKLALTVVMSVRKLRLYFQSHPIVVMTSQPIRTILHSLTQSGRLAKWAIELREYDIEYRTRTSLKAQVLADFVIKLPLADLDGTNSNKKWLLHVDGSSNRQGSGVGIQLTSPTGEVIEQSLQLGFNASNNESEYEALIAGIKLAQEKGIREIHAYSDSQLVTSQFHGEYEAKDERMEAYLELVKTLAQQFESFKLTRIPRGENTSADTLAALASTSDPFVKRIIPVEGIEHTSIDLTVKHAGMEPEAPPPQLELSRQLRRQVQRKRSQNKRFRKLSMMIVRNEEAKVTPSMMISCHVWWTGGGDDDTNIDDFKSSGGVGRKITSNGDGDGMVDWWW</sequence>
<dbReference type="EMBL" id="AC006446">
    <property type="protein sequence ID" value="AAD20433.1"/>
    <property type="molecule type" value="Genomic_DNA"/>
</dbReference>
<keyword evidence="7" id="KW-0695">RNA-directed DNA polymerase</keyword>
<dbReference type="InterPro" id="IPR043128">
    <property type="entry name" value="Rev_trsase/Diguanyl_cyclase"/>
</dbReference>
<dbReference type="InterPro" id="IPR041373">
    <property type="entry name" value="RT_RNaseH"/>
</dbReference>
<dbReference type="Pfam" id="PF13456">
    <property type="entry name" value="RVT_3"/>
    <property type="match status" value="1"/>
</dbReference>
<dbReference type="InterPro" id="IPR036397">
    <property type="entry name" value="RNaseH_sf"/>
</dbReference>
<dbReference type="AlphaFoldDB" id="Q9SKE7"/>
<dbReference type="CDD" id="cd01647">
    <property type="entry name" value="RT_LTR"/>
    <property type="match status" value="1"/>
</dbReference>
<dbReference type="InterPro" id="IPR012337">
    <property type="entry name" value="RNaseH-like_sf"/>
</dbReference>
<evidence type="ECO:0000256" key="4">
    <source>
        <dbReference type="ARBA" id="ARBA00022722"/>
    </source>
</evidence>
<keyword evidence="8" id="KW-0233">DNA recombination</keyword>
<dbReference type="Gene3D" id="2.40.70.10">
    <property type="entry name" value="Acid Proteases"/>
    <property type="match status" value="1"/>
</dbReference>
<gene>
    <name evidence="11" type="ordered locus">At2g13330</name>
</gene>
<keyword evidence="3" id="KW-0548">Nucleotidyltransferase</keyword>
<organism evidence="11">
    <name type="scientific">Arabidopsis thaliana</name>
    <name type="common">Mouse-ear cress</name>
    <dbReference type="NCBI Taxonomy" id="3702"/>
    <lineage>
        <taxon>Eukaryota</taxon>
        <taxon>Viridiplantae</taxon>
        <taxon>Streptophyta</taxon>
        <taxon>Embryophyta</taxon>
        <taxon>Tracheophyta</taxon>
        <taxon>Spermatophyta</taxon>
        <taxon>Magnoliopsida</taxon>
        <taxon>eudicotyledons</taxon>
        <taxon>Gunneridae</taxon>
        <taxon>Pentapetalae</taxon>
        <taxon>rosids</taxon>
        <taxon>malvids</taxon>
        <taxon>Brassicales</taxon>
        <taxon>Brassicaceae</taxon>
        <taxon>Camelineae</taxon>
        <taxon>Arabidopsis</taxon>
    </lineage>
</organism>
<evidence type="ECO:0000256" key="1">
    <source>
        <dbReference type="ARBA" id="ARBA00012493"/>
    </source>
</evidence>
<feature type="region of interest" description="Disordered" evidence="9">
    <location>
        <begin position="1"/>
        <end position="40"/>
    </location>
</feature>
<name>Q9SKE7_ARATH</name>
<evidence type="ECO:0000256" key="2">
    <source>
        <dbReference type="ARBA" id="ARBA00022679"/>
    </source>
</evidence>
<keyword evidence="4" id="KW-0540">Nuclease</keyword>
<keyword evidence="6" id="KW-0378">Hydrolase</keyword>
<dbReference type="CDD" id="cd09279">
    <property type="entry name" value="RNase_HI_like"/>
    <property type="match status" value="1"/>
</dbReference>
<evidence type="ECO:0000256" key="5">
    <source>
        <dbReference type="ARBA" id="ARBA00022759"/>
    </source>
</evidence>
<dbReference type="PANTHER" id="PTHR48475:SF2">
    <property type="entry name" value="RIBONUCLEASE H"/>
    <property type="match status" value="1"/>
</dbReference>
<protein>
    <recommendedName>
        <fullName evidence="1">RNA-directed DNA polymerase</fullName>
        <ecNumber evidence="1">2.7.7.49</ecNumber>
    </recommendedName>
</protein>
<dbReference type="InterPro" id="IPR021109">
    <property type="entry name" value="Peptidase_aspartic_dom_sf"/>
</dbReference>
<dbReference type="Pfam" id="PF00078">
    <property type="entry name" value="RVT_1"/>
    <property type="match status" value="1"/>
</dbReference>
<evidence type="ECO:0000256" key="3">
    <source>
        <dbReference type="ARBA" id="ARBA00022695"/>
    </source>
</evidence>
<dbReference type="InterPro" id="IPR043502">
    <property type="entry name" value="DNA/RNA_pol_sf"/>
</dbReference>
<reference evidence="11" key="2">
    <citation type="submission" date="2000-03" db="EMBL/GenBank/DDBJ databases">
        <authorList>
            <person name="Lin X."/>
            <person name="Kaul S."/>
            <person name="Shea T.P."/>
            <person name="Fujii C.Y."/>
            <person name="Shen M."/>
            <person name="VanAken S.E."/>
            <person name="Barnstead M.E."/>
            <person name="Mason T.M."/>
            <person name="Bowman C.L."/>
            <person name="Ronning C.M."/>
            <person name="Benito M.-I."/>
            <person name="Carrera A.J."/>
            <person name="Creasy T.H."/>
            <person name="Buell C.R."/>
            <person name="Town C.D."/>
            <person name="Nierman W.C."/>
            <person name="Fraser C.M."/>
            <person name="Venter J.C."/>
        </authorList>
    </citation>
    <scope>NUCLEOTIDE SEQUENCE</scope>
</reference>
<dbReference type="SUPFAM" id="SSF53098">
    <property type="entry name" value="Ribonuclease H-like"/>
    <property type="match status" value="1"/>
</dbReference>
<dbReference type="PROSITE" id="PS50879">
    <property type="entry name" value="RNASE_H_1"/>
    <property type="match status" value="1"/>
</dbReference>
<dbReference type="GO" id="GO:0006310">
    <property type="term" value="P:DNA recombination"/>
    <property type="evidence" value="ECO:0007669"/>
    <property type="project" value="UniProtKB-KW"/>
</dbReference>
<proteinExistence type="predicted"/>
<dbReference type="Pfam" id="PF17917">
    <property type="entry name" value="RT_RNaseH"/>
    <property type="match status" value="1"/>
</dbReference>
<dbReference type="EC" id="2.7.7.49" evidence="1"/>
<evidence type="ECO:0000256" key="7">
    <source>
        <dbReference type="ARBA" id="ARBA00022918"/>
    </source>
</evidence>
<dbReference type="SUPFAM" id="SSF50630">
    <property type="entry name" value="Acid proteases"/>
    <property type="match status" value="1"/>
</dbReference>
<dbReference type="Gene3D" id="3.10.10.10">
    <property type="entry name" value="HIV Type 1 Reverse Transcriptase, subunit A, domain 1"/>
    <property type="match status" value="1"/>
</dbReference>
<feature type="domain" description="RNase H type-1" evidence="10">
    <location>
        <begin position="639"/>
        <end position="768"/>
    </location>
</feature>
<reference key="1">
    <citation type="journal article" date="1999" name="Nature">
        <title>Sequence and analysis of chromosome 2 of the plant Arabidopsis thaliana.</title>
        <authorList>
            <person name="Lin X."/>
            <person name="Kaul S."/>
            <person name="Rounsley S."/>
            <person name="Shea T.P."/>
            <person name="Benito M.I."/>
            <person name="Town C.D."/>
            <person name="Fujii C.Y."/>
            <person name="Mason T."/>
            <person name="Bowman C.L."/>
            <person name="Barnstead M."/>
            <person name="Feldblyum T.V."/>
            <person name="Buell C.R."/>
            <person name="Ketchum K.A."/>
            <person name="Lee J."/>
            <person name="Ronning C.M."/>
            <person name="Koo H.L."/>
            <person name="Moffat K.S."/>
            <person name="Cronin L.A."/>
            <person name="Shen M."/>
            <person name="Pai G."/>
            <person name="Van Aken S."/>
            <person name="Umayam L."/>
            <person name="Tallon L.J."/>
            <person name="Gill J.E."/>
            <person name="Adams M.D."/>
            <person name="Carrera A.J."/>
            <person name="Creasy T.H."/>
            <person name="Goodman H.M."/>
            <person name="Somerville C.R."/>
            <person name="Copenhaver G.P."/>
            <person name="Preuss D."/>
            <person name="Nierman W.C."/>
            <person name="White O."/>
            <person name="Eisen J.A."/>
            <person name="Salzberg S.L."/>
            <person name="Fraser C.M."/>
            <person name="Venter J.C."/>
        </authorList>
    </citation>
    <scope>NUCLEOTIDE SEQUENCE [LARGE SCALE GENOMIC DNA]</scope>
    <source>
        <strain>cv. Columbia</strain>
    </source>
</reference>
<keyword evidence="2" id="KW-0808">Transferase</keyword>
<dbReference type="PANTHER" id="PTHR48475">
    <property type="entry name" value="RIBONUCLEASE H"/>
    <property type="match status" value="1"/>
</dbReference>
<dbReference type="GO" id="GO:0004523">
    <property type="term" value="F:RNA-DNA hybrid ribonuclease activity"/>
    <property type="evidence" value="ECO:0007669"/>
    <property type="project" value="InterPro"/>
</dbReference>
<dbReference type="CDD" id="cd00303">
    <property type="entry name" value="retropepsin_like"/>
    <property type="match status" value="1"/>
</dbReference>
<dbReference type="Gene3D" id="3.30.70.270">
    <property type="match status" value="2"/>
</dbReference>
<dbReference type="PIR" id="H84506">
    <property type="entry name" value="H84506"/>
</dbReference>
<evidence type="ECO:0000256" key="8">
    <source>
        <dbReference type="ARBA" id="ARBA00023172"/>
    </source>
</evidence>
<keyword evidence="5" id="KW-0255">Endonuclease</keyword>
<dbReference type="GO" id="GO:0003676">
    <property type="term" value="F:nucleic acid binding"/>
    <property type="evidence" value="ECO:0007669"/>
    <property type="project" value="InterPro"/>
</dbReference>
<evidence type="ECO:0000256" key="9">
    <source>
        <dbReference type="SAM" id="MobiDB-lite"/>
    </source>
</evidence>
<dbReference type="InterPro" id="IPR002156">
    <property type="entry name" value="RNaseH_domain"/>
</dbReference>
<dbReference type="SUPFAM" id="SSF56672">
    <property type="entry name" value="DNA/RNA polymerases"/>
    <property type="match status" value="1"/>
</dbReference>
<accession>Q9SKE7</accession>
<dbReference type="InterPro" id="IPR000477">
    <property type="entry name" value="RT_dom"/>
</dbReference>
<reference evidence="11" key="3">
    <citation type="submission" date="2002-02" db="EMBL/GenBank/DDBJ databases">
        <authorList>
            <person name="Town C.D."/>
            <person name="Kaul S."/>
        </authorList>
    </citation>
    <scope>NUCLEOTIDE SEQUENCE</scope>
</reference>
<evidence type="ECO:0000313" key="11">
    <source>
        <dbReference type="EMBL" id="AAD20433.1"/>
    </source>
</evidence>
<evidence type="ECO:0000256" key="6">
    <source>
        <dbReference type="ARBA" id="ARBA00022801"/>
    </source>
</evidence>
<evidence type="ECO:0000259" key="10">
    <source>
        <dbReference type="PROSITE" id="PS50879"/>
    </source>
</evidence>
<dbReference type="Gene3D" id="3.30.420.10">
    <property type="entry name" value="Ribonuclease H-like superfamily/Ribonuclease H"/>
    <property type="match status" value="1"/>
</dbReference>
<feature type="compositionally biased region" description="Polar residues" evidence="9">
    <location>
        <begin position="16"/>
        <end position="29"/>
    </location>
</feature>
<dbReference type="GO" id="GO:0003964">
    <property type="term" value="F:RNA-directed DNA polymerase activity"/>
    <property type="evidence" value="ECO:0007669"/>
    <property type="project" value="UniProtKB-KW"/>
</dbReference>